<evidence type="ECO:0000256" key="4">
    <source>
        <dbReference type="ARBA" id="ARBA00023088"/>
    </source>
</evidence>
<keyword evidence="6" id="KW-0812">Transmembrane</keyword>
<feature type="transmembrane region" description="Helical" evidence="6">
    <location>
        <begin position="73"/>
        <end position="91"/>
    </location>
</feature>
<keyword evidence="4" id="KW-0572">Peptidoglycan-anchor</keyword>
<name>S6EZJ5_LACLL</name>
<dbReference type="Proteomes" id="UP000015361">
    <property type="component" value="Unassembled WGS sequence"/>
</dbReference>
<keyword evidence="6" id="KW-0472">Membrane</keyword>
<sequence length="94" mass="10229">MIQINEAPKPDPDPDPIPDPEPIPNPEPAPSINKNTLNISKDSIVLDNKITKASEEENIKTLPDTGVNSNTDLSFILIGIIIISSAVTILYKNR</sequence>
<evidence type="ECO:0000313" key="9">
    <source>
        <dbReference type="Proteomes" id="UP000015361"/>
    </source>
</evidence>
<keyword evidence="1" id="KW-0134">Cell wall</keyword>
<evidence type="ECO:0000256" key="3">
    <source>
        <dbReference type="ARBA" id="ARBA00022729"/>
    </source>
</evidence>
<evidence type="ECO:0000256" key="2">
    <source>
        <dbReference type="ARBA" id="ARBA00022525"/>
    </source>
</evidence>
<dbReference type="RefSeq" id="WP_021722673.1">
    <property type="nucleotide sequence ID" value="NZ_CBLU010000013.1"/>
</dbReference>
<keyword evidence="3" id="KW-0732">Signal</keyword>
<reference evidence="8 9" key="1">
    <citation type="journal article" date="2013" name="Appl. Environ. Microbiol.">
        <title>The Carbohydrate Metabolism Signature of Lactococcus lactis Strain A12 Reveals Its Sourdough Ecosystem Origin.</title>
        <authorList>
            <person name="Passerini D."/>
            <person name="Coddeville M."/>
            <person name="Le Bourgeois P."/>
            <person name="Loubiere P."/>
            <person name="Ritzenthaler P."/>
            <person name="Fontagne-Faucher C."/>
            <person name="Daveran-Mingot M.L."/>
            <person name="Cocaign-Bousquet M."/>
        </authorList>
    </citation>
    <scope>NUCLEOTIDE SEQUENCE [LARGE SCALE GENOMIC DNA]</scope>
    <source>
        <strain evidence="8 9">A12</strain>
    </source>
</reference>
<organism evidence="8 9">
    <name type="scientific">Lactococcus lactis subsp. lactis A12</name>
    <dbReference type="NCBI Taxonomy" id="1137134"/>
    <lineage>
        <taxon>Bacteria</taxon>
        <taxon>Bacillati</taxon>
        <taxon>Bacillota</taxon>
        <taxon>Bacilli</taxon>
        <taxon>Lactobacillales</taxon>
        <taxon>Streptococcaceae</taxon>
        <taxon>Lactococcus</taxon>
    </lineage>
</organism>
<dbReference type="EMBL" id="CBLU010000013">
    <property type="protein sequence ID" value="CDG04803.1"/>
    <property type="molecule type" value="Genomic_DNA"/>
</dbReference>
<keyword evidence="2" id="KW-0964">Secreted</keyword>
<evidence type="ECO:0000256" key="5">
    <source>
        <dbReference type="SAM" id="MobiDB-lite"/>
    </source>
</evidence>
<dbReference type="Pfam" id="PF00746">
    <property type="entry name" value="Gram_pos_anchor"/>
    <property type="match status" value="1"/>
</dbReference>
<keyword evidence="6" id="KW-1133">Transmembrane helix</keyword>
<evidence type="ECO:0000259" key="7">
    <source>
        <dbReference type="PROSITE" id="PS50847"/>
    </source>
</evidence>
<comment type="caution">
    <text evidence="8">The sequence shown here is derived from an EMBL/GenBank/DDBJ whole genome shotgun (WGS) entry which is preliminary data.</text>
</comment>
<dbReference type="InterPro" id="IPR019931">
    <property type="entry name" value="LPXTG_anchor"/>
</dbReference>
<evidence type="ECO:0000256" key="6">
    <source>
        <dbReference type="SAM" id="Phobius"/>
    </source>
</evidence>
<feature type="region of interest" description="Disordered" evidence="5">
    <location>
        <begin position="1"/>
        <end position="36"/>
    </location>
</feature>
<dbReference type="AlphaFoldDB" id="S6EZJ5"/>
<feature type="domain" description="Gram-positive cocci surface proteins LPxTG" evidence="7">
    <location>
        <begin position="62"/>
        <end position="94"/>
    </location>
</feature>
<protein>
    <recommendedName>
        <fullName evidence="7">Gram-positive cocci surface proteins LPxTG domain-containing protein</fullName>
    </recommendedName>
</protein>
<evidence type="ECO:0000313" key="8">
    <source>
        <dbReference type="EMBL" id="CDG04803.1"/>
    </source>
</evidence>
<dbReference type="PROSITE" id="PS50847">
    <property type="entry name" value="GRAM_POS_ANCHORING"/>
    <property type="match status" value="1"/>
</dbReference>
<gene>
    <name evidence="8" type="ORF">O9U_01810</name>
</gene>
<accession>S6EZJ5</accession>
<proteinExistence type="predicted"/>
<evidence type="ECO:0000256" key="1">
    <source>
        <dbReference type="ARBA" id="ARBA00022512"/>
    </source>
</evidence>
<feature type="compositionally biased region" description="Pro residues" evidence="5">
    <location>
        <begin position="19"/>
        <end position="29"/>
    </location>
</feature>